<evidence type="ECO:0000259" key="2">
    <source>
        <dbReference type="PROSITE" id="PS50043"/>
    </source>
</evidence>
<feature type="region of interest" description="Disordered" evidence="1">
    <location>
        <begin position="1"/>
        <end position="47"/>
    </location>
</feature>
<feature type="region of interest" description="Disordered" evidence="1">
    <location>
        <begin position="288"/>
        <end position="311"/>
    </location>
</feature>
<evidence type="ECO:0000313" key="3">
    <source>
        <dbReference type="EMBL" id="GAA1978756.1"/>
    </source>
</evidence>
<dbReference type="EMBL" id="BAAAPU010000007">
    <property type="protein sequence ID" value="GAA1978756.1"/>
    <property type="molecule type" value="Genomic_DNA"/>
</dbReference>
<evidence type="ECO:0000313" key="4">
    <source>
        <dbReference type="Proteomes" id="UP001500013"/>
    </source>
</evidence>
<proteinExistence type="predicted"/>
<gene>
    <name evidence="3" type="ORF">GCM10009817_19070</name>
</gene>
<comment type="caution">
    <text evidence="3">The sequence shown here is derived from an EMBL/GenBank/DDBJ whole genome shotgun (WGS) entry which is preliminary data.</text>
</comment>
<dbReference type="InterPro" id="IPR000792">
    <property type="entry name" value="Tscrpt_reg_LuxR_C"/>
</dbReference>
<sequence>MQISRSAGAEVDVPDKAGMLAPERVQTGDDVTTGPHQGTGAAGESMHARPGLGLTAAAIELTAMVNDLALKWLEGRPTPGFRLLGTGVAEIEHNLAVAVEPMTRRSVWSMQPYISFDPGELMRTTDSRSRRRGLDMRAVTAERTLLHNPLSTSEHPGLHIGPALFQTILVDESTAVVAGPGDEHGYPTAWLATRPDVVTRVAALWHETWARSRPALEPGSKPPFTPRQCVVARRLVVGTKDAAIARELGVSRRTVAADIAHLVHQLGASNRAAAVLALRGGTYAGTRRAVDRSTSAPGAVLPSQPDSVDAP</sequence>
<keyword evidence="4" id="KW-1185">Reference proteome</keyword>
<feature type="domain" description="HTH luxR-type" evidence="2">
    <location>
        <begin position="217"/>
        <end position="281"/>
    </location>
</feature>
<dbReference type="Gene3D" id="1.10.10.10">
    <property type="entry name" value="Winged helix-like DNA-binding domain superfamily/Winged helix DNA-binding domain"/>
    <property type="match status" value="1"/>
</dbReference>
<dbReference type="InterPro" id="IPR036388">
    <property type="entry name" value="WH-like_DNA-bd_sf"/>
</dbReference>
<reference evidence="3 4" key="1">
    <citation type="journal article" date="2019" name="Int. J. Syst. Evol. Microbiol.">
        <title>The Global Catalogue of Microorganisms (GCM) 10K type strain sequencing project: providing services to taxonomists for standard genome sequencing and annotation.</title>
        <authorList>
            <consortium name="The Broad Institute Genomics Platform"/>
            <consortium name="The Broad Institute Genome Sequencing Center for Infectious Disease"/>
            <person name="Wu L."/>
            <person name="Ma J."/>
        </authorList>
    </citation>
    <scope>NUCLEOTIDE SEQUENCE [LARGE SCALE GENOMIC DNA]</scope>
    <source>
        <strain evidence="3 4">JCM 15628</strain>
    </source>
</reference>
<accession>A0ABN2S1G2</accession>
<name>A0ABN2S1G2_9MICO</name>
<evidence type="ECO:0000256" key="1">
    <source>
        <dbReference type="SAM" id="MobiDB-lite"/>
    </source>
</evidence>
<dbReference type="Proteomes" id="UP001500013">
    <property type="component" value="Unassembled WGS sequence"/>
</dbReference>
<organism evidence="3 4">
    <name type="scientific">Terrabacter lapilli</name>
    <dbReference type="NCBI Taxonomy" id="436231"/>
    <lineage>
        <taxon>Bacteria</taxon>
        <taxon>Bacillati</taxon>
        <taxon>Actinomycetota</taxon>
        <taxon>Actinomycetes</taxon>
        <taxon>Micrococcales</taxon>
        <taxon>Intrasporangiaceae</taxon>
        <taxon>Terrabacter</taxon>
    </lineage>
</organism>
<dbReference type="Pfam" id="PF00196">
    <property type="entry name" value="GerE"/>
    <property type="match status" value="1"/>
</dbReference>
<dbReference type="SMART" id="SM00421">
    <property type="entry name" value="HTH_LUXR"/>
    <property type="match status" value="1"/>
</dbReference>
<dbReference type="InterPro" id="IPR016032">
    <property type="entry name" value="Sig_transdc_resp-reg_C-effctor"/>
</dbReference>
<protein>
    <recommendedName>
        <fullName evidence="2">HTH luxR-type domain-containing protein</fullName>
    </recommendedName>
</protein>
<dbReference type="SUPFAM" id="SSF46894">
    <property type="entry name" value="C-terminal effector domain of the bipartite response regulators"/>
    <property type="match status" value="1"/>
</dbReference>
<dbReference type="PROSITE" id="PS50043">
    <property type="entry name" value="HTH_LUXR_2"/>
    <property type="match status" value="1"/>
</dbReference>